<gene>
    <name evidence="4" type="ordered locus">Cd36_42490</name>
    <name evidence="5" type="ORF">CD36_42490</name>
</gene>
<dbReference type="InterPro" id="IPR002347">
    <property type="entry name" value="SDR_fam"/>
</dbReference>
<dbReference type="RefSeq" id="XP_002419913.1">
    <property type="nucleotide sequence ID" value="XM_002419868.1"/>
</dbReference>
<dbReference type="KEGG" id="cdu:CD36_42490"/>
<dbReference type="VEuPathDB" id="FungiDB:CD36_42490"/>
<dbReference type="PRINTS" id="PR00081">
    <property type="entry name" value="GDHRDH"/>
</dbReference>
<dbReference type="PANTHER" id="PTHR24320">
    <property type="entry name" value="RETINOL DEHYDROGENASE"/>
    <property type="match status" value="1"/>
</dbReference>
<keyword evidence="2" id="KW-0521">NADP</keyword>
<dbReference type="eggNOG" id="KOG1208">
    <property type="taxonomic scope" value="Eukaryota"/>
</dbReference>
<dbReference type="GeneID" id="8047660"/>
<comment type="similarity">
    <text evidence="1">Belongs to the short-chain dehydrogenases/reductases (SDR) family.</text>
</comment>
<name>B9WFV9_CANDC</name>
<evidence type="ECO:0000313" key="6">
    <source>
        <dbReference type="Proteomes" id="UP000002605"/>
    </source>
</evidence>
<accession>B9WFV9</accession>
<reference evidence="5 6" key="1">
    <citation type="journal article" date="2009" name="Genome Res.">
        <title>Comparative genomics of the fungal pathogens Candida dubliniensis and Candida albicans.</title>
        <authorList>
            <person name="Jackson A.P."/>
            <person name="Gamble J.A."/>
            <person name="Yeomans T."/>
            <person name="Moran G.P."/>
            <person name="Saunders D."/>
            <person name="Harris D."/>
            <person name="Aslett M."/>
            <person name="Barrell J.F."/>
            <person name="Butler G."/>
            <person name="Citiulo F."/>
            <person name="Coleman D.C."/>
            <person name="de Groot P.W.J."/>
            <person name="Goodwin T.J."/>
            <person name="Quail M.A."/>
            <person name="McQuillan J."/>
            <person name="Munro C.A."/>
            <person name="Pain A."/>
            <person name="Poulter R.T."/>
            <person name="Rajandream M.A."/>
            <person name="Renauld H."/>
            <person name="Spiering M.J."/>
            <person name="Tivey A."/>
            <person name="Gow N.A.R."/>
            <person name="Barrell B."/>
            <person name="Sullivan D.J."/>
            <person name="Berriman M."/>
        </authorList>
    </citation>
    <scope>NUCLEOTIDE SEQUENCE [LARGE SCALE GENOMIC DNA]</scope>
    <source>
        <strain evidence="6">CD36 / ATCC MYA-646 / CBS 7987 / NCPF 3949 / NRRL Y-17841</strain>
    </source>
</reference>
<dbReference type="Pfam" id="PF00106">
    <property type="entry name" value="adh_short"/>
    <property type="match status" value="1"/>
</dbReference>
<proteinExistence type="inferred from homology"/>
<evidence type="ECO:0000313" key="4">
    <source>
        <dbReference type="CGD" id="CAL0000167026"/>
    </source>
</evidence>
<dbReference type="GO" id="GO:0016491">
    <property type="term" value="F:oxidoreductase activity"/>
    <property type="evidence" value="ECO:0007669"/>
    <property type="project" value="UniProtKB-KW"/>
</dbReference>
<dbReference type="PANTHER" id="PTHR24320:SF236">
    <property type="entry name" value="SHORT-CHAIN DEHYDROGENASE-RELATED"/>
    <property type="match status" value="1"/>
</dbReference>
<evidence type="ECO:0000313" key="5">
    <source>
        <dbReference type="EMBL" id="CAX42128.1"/>
    </source>
</evidence>
<dbReference type="Proteomes" id="UP000002605">
    <property type="component" value="Chromosome 4"/>
</dbReference>
<dbReference type="EMBL" id="FM992691">
    <property type="protein sequence ID" value="CAX42128.1"/>
    <property type="molecule type" value="Genomic_DNA"/>
</dbReference>
<sequence>MSLVFPKLSFKEWYQVFYGFWPSNPHFTEKDISSDTLKDKVVVITGGNSGIGYETAKLLAGSTEARIYIWARNKQKSLEAIDKIKLEVAEEYSKNVGDNLQFIQVDLSDLNSIKPAVAEFLQREHRLDIIYHNAGVMESPPDQKTKQDYQMELGVNCIGPQLLQTLLDPLFRKTAEKNPPNLSRIVWVSSTAHMFSPIGGMYLQDPEFKSVDVGLKRKYDQSKAINLIQARQWNIHYPDTNAISLSLCPGYLKTGIQRHLTGLKKMAYDLFFHDQKMGAYTLLFAGLSPEITNKNKGDHVISFGKLGLIRQDLKDDKHGKKVWDYLQDQIKSYV</sequence>
<dbReference type="CGD" id="CAL0000167026">
    <property type="gene designation" value="Cd36_42490"/>
</dbReference>
<keyword evidence="6" id="KW-1185">Reference proteome</keyword>
<organism evidence="5 6">
    <name type="scientific">Candida dubliniensis (strain CD36 / ATCC MYA-646 / CBS 7987 / NCPF 3949 / NRRL Y-17841)</name>
    <name type="common">Yeast</name>
    <dbReference type="NCBI Taxonomy" id="573826"/>
    <lineage>
        <taxon>Eukaryota</taxon>
        <taxon>Fungi</taxon>
        <taxon>Dikarya</taxon>
        <taxon>Ascomycota</taxon>
        <taxon>Saccharomycotina</taxon>
        <taxon>Pichiomycetes</taxon>
        <taxon>Debaryomycetaceae</taxon>
        <taxon>Candida/Lodderomyces clade</taxon>
        <taxon>Candida</taxon>
    </lineage>
</organism>
<dbReference type="InterPro" id="IPR036291">
    <property type="entry name" value="NAD(P)-bd_dom_sf"/>
</dbReference>
<dbReference type="Gene3D" id="3.40.50.720">
    <property type="entry name" value="NAD(P)-binding Rossmann-like Domain"/>
    <property type="match status" value="1"/>
</dbReference>
<dbReference type="OrthoDB" id="191139at2759"/>
<keyword evidence="3" id="KW-0560">Oxidoreductase</keyword>
<evidence type="ECO:0000256" key="2">
    <source>
        <dbReference type="ARBA" id="ARBA00022857"/>
    </source>
</evidence>
<dbReference type="AlphaFoldDB" id="B9WFV9"/>
<protein>
    <submittedName>
        <fullName evidence="5">Uncharacterized oxidoreductase, putative</fullName>
    </submittedName>
</protein>
<evidence type="ECO:0000256" key="1">
    <source>
        <dbReference type="ARBA" id="ARBA00006484"/>
    </source>
</evidence>
<evidence type="ECO:0000256" key="3">
    <source>
        <dbReference type="ARBA" id="ARBA00023002"/>
    </source>
</evidence>
<dbReference type="SUPFAM" id="SSF51735">
    <property type="entry name" value="NAD(P)-binding Rossmann-fold domains"/>
    <property type="match status" value="1"/>
</dbReference>
<dbReference type="HOGENOM" id="CLU_010194_44_6_1"/>